<gene>
    <name evidence="2" type="primary">chrR</name>
    <name evidence="2" type="ordered locus">GNIT_1124</name>
</gene>
<sequence length="222" mass="24481">MINFHPTNERLDAFADGLMAPAEALIISAHCDMCSKCAKKVALYTDANAEIVFDQSSPKAEPGIFGDMLSQIMSEEVDRGIVVEPTNRVLELDGRKFTLPRSLNRLSESMGNWSHMVGKLWQAPVNIGGDNVANFIFMEKGGSVPEHTHRGSEMTLVVNGEFSDGLADYDSGDFMVMDGKHIHTPSTISDEGCLVFSIVDKPLHFTSGWARLINPFSHLFFK</sequence>
<dbReference type="Proteomes" id="UP000009282">
    <property type="component" value="Chromosome"/>
</dbReference>
<dbReference type="NCBIfam" id="TIGR02451">
    <property type="entry name" value="anti_sig_ChrR"/>
    <property type="match status" value="1"/>
</dbReference>
<dbReference type="eggNOG" id="COG3806">
    <property type="taxonomic scope" value="Bacteria"/>
</dbReference>
<organism evidence="2 3">
    <name type="scientific">Glaciecola nitratireducens (strain JCM 12485 / KCTC 12276 / FR1064)</name>
    <dbReference type="NCBI Taxonomy" id="1085623"/>
    <lineage>
        <taxon>Bacteria</taxon>
        <taxon>Pseudomonadati</taxon>
        <taxon>Pseudomonadota</taxon>
        <taxon>Gammaproteobacteria</taxon>
        <taxon>Alteromonadales</taxon>
        <taxon>Alteromonadaceae</taxon>
        <taxon>Brumicola</taxon>
    </lineage>
</organism>
<dbReference type="STRING" id="1085623.GNIT_1124"/>
<dbReference type="Gene3D" id="2.60.120.10">
    <property type="entry name" value="Jelly Rolls"/>
    <property type="match status" value="1"/>
</dbReference>
<dbReference type="InterPro" id="IPR011051">
    <property type="entry name" value="RmlC_Cupin_sf"/>
</dbReference>
<evidence type="ECO:0000259" key="1">
    <source>
        <dbReference type="Pfam" id="PF12973"/>
    </source>
</evidence>
<dbReference type="SUPFAM" id="SSF51182">
    <property type="entry name" value="RmlC-like cupins"/>
    <property type="match status" value="1"/>
</dbReference>
<dbReference type="Pfam" id="PF12973">
    <property type="entry name" value="Cupin_7"/>
    <property type="match status" value="1"/>
</dbReference>
<accession>G4QG89</accession>
<dbReference type="InterPro" id="IPR025979">
    <property type="entry name" value="ChrR-like_cupin_dom"/>
</dbReference>
<dbReference type="InterPro" id="IPR012807">
    <property type="entry name" value="Anti-sigma_ChrR"/>
</dbReference>
<dbReference type="KEGG" id="gni:GNIT_1124"/>
<protein>
    <submittedName>
        <fullName evidence="2">Transcription negative regulator ChrR</fullName>
    </submittedName>
</protein>
<reference evidence="2 3" key="1">
    <citation type="journal article" date="2011" name="J. Bacteriol.">
        <title>Complete genome sequence of seawater bacterium Glaciecola nitratireducens FR1064T.</title>
        <authorList>
            <person name="Bian F."/>
            <person name="Qin Q.L."/>
            <person name="Xie B.B."/>
            <person name="Shu Y.L."/>
            <person name="Zhang X.Y."/>
            <person name="Yu Y."/>
            <person name="Chen B."/>
            <person name="Chen X.L."/>
            <person name="Zhou B.C."/>
            <person name="Zhang Y.Z."/>
        </authorList>
    </citation>
    <scope>NUCLEOTIDE SEQUENCE [LARGE SCALE GENOMIC DNA]</scope>
    <source>
        <strain evidence="3">JCM 12485 / KCTC 12276 / FR1064</strain>
    </source>
</reference>
<proteinExistence type="predicted"/>
<dbReference type="Gene3D" id="1.10.10.1320">
    <property type="entry name" value="Anti-sigma factor, zinc-finger domain"/>
    <property type="match status" value="1"/>
</dbReference>
<keyword evidence="3" id="KW-1185">Reference proteome</keyword>
<evidence type="ECO:0000313" key="3">
    <source>
        <dbReference type="Proteomes" id="UP000009282"/>
    </source>
</evidence>
<dbReference type="EMBL" id="CP003060">
    <property type="protein sequence ID" value="AEP29256.1"/>
    <property type="molecule type" value="Genomic_DNA"/>
</dbReference>
<evidence type="ECO:0000313" key="2">
    <source>
        <dbReference type="EMBL" id="AEP29256.1"/>
    </source>
</evidence>
<dbReference type="HOGENOM" id="CLU_090912_0_0_6"/>
<dbReference type="AlphaFoldDB" id="G4QG89"/>
<name>G4QG89_GLANF</name>
<dbReference type="OrthoDB" id="2988517at2"/>
<dbReference type="RefSeq" id="WP_014108130.1">
    <property type="nucleotide sequence ID" value="NC_016041.1"/>
</dbReference>
<feature type="domain" description="ChrR-like cupin" evidence="1">
    <location>
        <begin position="132"/>
        <end position="196"/>
    </location>
</feature>
<dbReference type="InterPro" id="IPR014710">
    <property type="entry name" value="RmlC-like_jellyroll"/>
</dbReference>
<dbReference type="InterPro" id="IPR041916">
    <property type="entry name" value="Anti_sigma_zinc_sf"/>
</dbReference>